<keyword evidence="3" id="KW-1185">Reference proteome</keyword>
<dbReference type="InterPro" id="IPR011051">
    <property type="entry name" value="RmlC_Cupin_sf"/>
</dbReference>
<name>A0A428US70_9HYPO</name>
<dbReference type="AlphaFoldDB" id="A0A428US70"/>
<evidence type="ECO:0000313" key="2">
    <source>
        <dbReference type="EMBL" id="RSM17122.1"/>
    </source>
</evidence>
<reference evidence="2 3" key="1">
    <citation type="submission" date="2017-06" db="EMBL/GenBank/DDBJ databases">
        <title>Cmopartive genomic analysis of Ambrosia Fusariam Clade fungi.</title>
        <authorList>
            <person name="Stajich J.E."/>
            <person name="Carrillo J."/>
            <person name="Kijimoto T."/>
            <person name="Eskalen A."/>
            <person name="O'Donnell K."/>
            <person name="Kasson M."/>
        </authorList>
    </citation>
    <scope>NUCLEOTIDE SEQUENCE [LARGE SCALE GENOMIC DNA]</scope>
    <source>
        <strain evidence="2 3">NRRL 20438</strain>
    </source>
</reference>
<dbReference type="InterPro" id="IPR014710">
    <property type="entry name" value="RmlC-like_jellyroll"/>
</dbReference>
<dbReference type="PANTHER" id="PTHR36156:SF2">
    <property type="entry name" value="CUPIN TYPE-2 DOMAIN-CONTAINING PROTEIN"/>
    <property type="match status" value="1"/>
</dbReference>
<proteinExistence type="predicted"/>
<dbReference type="CDD" id="cd02231">
    <property type="entry name" value="cupin_BLL6423-like"/>
    <property type="match status" value="1"/>
</dbReference>
<dbReference type="EMBL" id="NIZV01000037">
    <property type="protein sequence ID" value="RSM17122.1"/>
    <property type="molecule type" value="Genomic_DNA"/>
</dbReference>
<evidence type="ECO:0008006" key="4">
    <source>
        <dbReference type="Google" id="ProtNLM"/>
    </source>
</evidence>
<accession>A0A428US70</accession>
<gene>
    <name evidence="2" type="ORF">CDV31_004015</name>
</gene>
<comment type="caution">
    <text evidence="2">The sequence shown here is derived from an EMBL/GenBank/DDBJ whole genome shotgun (WGS) entry which is preliminary data.</text>
</comment>
<dbReference type="InterPro" id="IPR047142">
    <property type="entry name" value="OryJ/VirC-like"/>
</dbReference>
<sequence>MESTSSESGQLSKLPSPNFYLTGHDDSTGKAIVRERREGAWQAYDDKLMAFNVVYTTSEFPASLNDDQDIKKHDAIIAAGSLGLVNKNGTVCRIVDFAPGFDYMMHRTQSLDYGAVLEGSIELLMDSGDKQLMHHGDVAVQRGTMHAWWNPSTTDWARMLFVLQDCQRLVIGGEKVGEDLGRGVEGLPPSGNDC</sequence>
<dbReference type="Gene3D" id="2.60.120.10">
    <property type="entry name" value="Jelly Rolls"/>
    <property type="match status" value="1"/>
</dbReference>
<dbReference type="SUPFAM" id="SSF51182">
    <property type="entry name" value="RmlC-like cupins"/>
    <property type="match status" value="1"/>
</dbReference>
<evidence type="ECO:0000313" key="3">
    <source>
        <dbReference type="Proteomes" id="UP000288429"/>
    </source>
</evidence>
<feature type="region of interest" description="Disordered" evidence="1">
    <location>
        <begin position="1"/>
        <end position="22"/>
    </location>
</feature>
<evidence type="ECO:0000256" key="1">
    <source>
        <dbReference type="SAM" id="MobiDB-lite"/>
    </source>
</evidence>
<dbReference type="Proteomes" id="UP000288429">
    <property type="component" value="Unassembled WGS sequence"/>
</dbReference>
<organism evidence="2 3">
    <name type="scientific">Fusarium ambrosium</name>
    <dbReference type="NCBI Taxonomy" id="131363"/>
    <lineage>
        <taxon>Eukaryota</taxon>
        <taxon>Fungi</taxon>
        <taxon>Dikarya</taxon>
        <taxon>Ascomycota</taxon>
        <taxon>Pezizomycotina</taxon>
        <taxon>Sordariomycetes</taxon>
        <taxon>Hypocreomycetidae</taxon>
        <taxon>Hypocreales</taxon>
        <taxon>Nectriaceae</taxon>
        <taxon>Fusarium</taxon>
        <taxon>Fusarium solani species complex</taxon>
    </lineage>
</organism>
<feature type="compositionally biased region" description="Polar residues" evidence="1">
    <location>
        <begin position="1"/>
        <end position="15"/>
    </location>
</feature>
<protein>
    <recommendedName>
        <fullName evidence="4">Cupin 2 conserved barrel domain-containing protein</fullName>
    </recommendedName>
</protein>
<dbReference type="PANTHER" id="PTHR36156">
    <property type="entry name" value="SLR2101 PROTEIN"/>
    <property type="match status" value="1"/>
</dbReference>